<dbReference type="AlphaFoldDB" id="A0A450S6D3"/>
<sequence length="77" mass="9227">MQTIAFEANLTDGQVRVPPVHRDWYDRRAKVILLEQTRNLPDEEDAWTQIQSLRTRLKQGHRHFSDSAQSIREERER</sequence>
<reference evidence="2" key="1">
    <citation type="submission" date="2019-02" db="EMBL/GenBank/DDBJ databases">
        <authorList>
            <person name="Gruber-Vodicka R. H."/>
            <person name="Seah K. B. B."/>
        </authorList>
    </citation>
    <scope>NUCLEOTIDE SEQUENCE</scope>
    <source>
        <strain evidence="2">BECK_DK161</strain>
    </source>
</reference>
<protein>
    <submittedName>
        <fullName evidence="2">Uncharacterized protein</fullName>
    </submittedName>
</protein>
<evidence type="ECO:0000313" key="2">
    <source>
        <dbReference type="EMBL" id="VFJ47464.1"/>
    </source>
</evidence>
<proteinExistence type="predicted"/>
<name>A0A450S6D3_9GAMM</name>
<gene>
    <name evidence="2" type="ORF">BECKDK2373C_GA0170839_101835</name>
</gene>
<feature type="region of interest" description="Disordered" evidence="1">
    <location>
        <begin position="58"/>
        <end position="77"/>
    </location>
</feature>
<evidence type="ECO:0000256" key="1">
    <source>
        <dbReference type="SAM" id="MobiDB-lite"/>
    </source>
</evidence>
<organism evidence="2">
    <name type="scientific">Candidatus Kentrum sp. DK</name>
    <dbReference type="NCBI Taxonomy" id="2126562"/>
    <lineage>
        <taxon>Bacteria</taxon>
        <taxon>Pseudomonadati</taxon>
        <taxon>Pseudomonadota</taxon>
        <taxon>Gammaproteobacteria</taxon>
        <taxon>Candidatus Kentrum</taxon>
    </lineage>
</organism>
<dbReference type="EMBL" id="CAADEY010000018">
    <property type="protein sequence ID" value="VFJ47464.1"/>
    <property type="molecule type" value="Genomic_DNA"/>
</dbReference>
<accession>A0A450S6D3</accession>